<reference evidence="13" key="1">
    <citation type="submission" date="2020-05" db="EMBL/GenBank/DDBJ databases">
        <authorList>
            <person name="Chiriac C."/>
            <person name="Salcher M."/>
            <person name="Ghai R."/>
            <person name="Kavagutti S V."/>
        </authorList>
    </citation>
    <scope>NUCLEOTIDE SEQUENCE</scope>
</reference>
<proteinExistence type="inferred from homology"/>
<dbReference type="Pfam" id="PF00441">
    <property type="entry name" value="Acyl-CoA_dh_1"/>
    <property type="match status" value="1"/>
</dbReference>
<evidence type="ECO:0000313" key="13">
    <source>
        <dbReference type="EMBL" id="CAB4718914.1"/>
    </source>
</evidence>
<dbReference type="FunFam" id="2.40.110.20:FF:000001">
    <property type="entry name" value="Acyl-CoA dehydrogenase AidB"/>
    <property type="match status" value="1"/>
</dbReference>
<dbReference type="Gene3D" id="1.20.140.10">
    <property type="entry name" value="Butyryl-CoA Dehydrogenase, subunit A, domain 3"/>
    <property type="match status" value="1"/>
</dbReference>
<dbReference type="SUPFAM" id="SSF47203">
    <property type="entry name" value="Acyl-CoA dehydrogenase C-terminal domain-like"/>
    <property type="match status" value="1"/>
</dbReference>
<dbReference type="PANTHER" id="PTHR42803:SF1">
    <property type="entry name" value="BROAD-SPECIFICITY LINEAR ACYL-COA DEHYDROGENASE FADE5"/>
    <property type="match status" value="1"/>
</dbReference>
<evidence type="ECO:0000256" key="6">
    <source>
        <dbReference type="ARBA" id="ARBA00022827"/>
    </source>
</evidence>
<dbReference type="PANTHER" id="PTHR42803">
    <property type="entry name" value="ACYL-COA DEHYDROGENASE"/>
    <property type="match status" value="1"/>
</dbReference>
<comment type="pathway">
    <text evidence="2">Lipid metabolism.</text>
</comment>
<dbReference type="GO" id="GO:0006631">
    <property type="term" value="P:fatty acid metabolic process"/>
    <property type="evidence" value="ECO:0007669"/>
    <property type="project" value="UniProtKB-KW"/>
</dbReference>
<dbReference type="InterPro" id="IPR009075">
    <property type="entry name" value="AcylCo_DH/oxidase_C"/>
</dbReference>
<evidence type="ECO:0000256" key="3">
    <source>
        <dbReference type="ARBA" id="ARBA00009347"/>
    </source>
</evidence>
<feature type="domain" description="Acyl-CoA dehydrogenase/oxidase C-terminal" evidence="10">
    <location>
        <begin position="286"/>
        <end position="453"/>
    </location>
</feature>
<feature type="domain" description="Acetyl-CoA dehydrogenase-like C-terminal" evidence="12">
    <location>
        <begin position="473"/>
        <end position="601"/>
    </location>
</feature>
<dbReference type="SUPFAM" id="SSF56645">
    <property type="entry name" value="Acyl-CoA dehydrogenase NM domain-like"/>
    <property type="match status" value="1"/>
</dbReference>
<keyword evidence="7" id="KW-0276">Fatty acid metabolism</keyword>
<evidence type="ECO:0000259" key="12">
    <source>
        <dbReference type="Pfam" id="PF12806"/>
    </source>
</evidence>
<dbReference type="Gene3D" id="2.40.110.20">
    <property type="match status" value="1"/>
</dbReference>
<dbReference type="InterPro" id="IPR036250">
    <property type="entry name" value="AcylCo_DH-like_C"/>
</dbReference>
<keyword evidence="9" id="KW-0443">Lipid metabolism</keyword>
<dbReference type="InterPro" id="IPR006091">
    <property type="entry name" value="Acyl-CoA_Oxase/DH_mid-dom"/>
</dbReference>
<dbReference type="GO" id="GO:0016627">
    <property type="term" value="F:oxidoreductase activity, acting on the CH-CH group of donors"/>
    <property type="evidence" value="ECO:0007669"/>
    <property type="project" value="InterPro"/>
</dbReference>
<accession>A0A6J6RI46</accession>
<evidence type="ECO:0000256" key="7">
    <source>
        <dbReference type="ARBA" id="ARBA00022832"/>
    </source>
</evidence>
<dbReference type="Pfam" id="PF12806">
    <property type="entry name" value="Acyl-CoA_dh_C"/>
    <property type="match status" value="1"/>
</dbReference>
<protein>
    <submittedName>
        <fullName evidence="13">Unannotated protein</fullName>
    </submittedName>
</protein>
<gene>
    <name evidence="13" type="ORF">UFOPK2689_00400</name>
</gene>
<dbReference type="GO" id="GO:0005886">
    <property type="term" value="C:plasma membrane"/>
    <property type="evidence" value="ECO:0007669"/>
    <property type="project" value="TreeGrafter"/>
</dbReference>
<organism evidence="13">
    <name type="scientific">freshwater metagenome</name>
    <dbReference type="NCBI Taxonomy" id="449393"/>
    <lineage>
        <taxon>unclassified sequences</taxon>
        <taxon>metagenomes</taxon>
        <taxon>ecological metagenomes</taxon>
    </lineage>
</organism>
<evidence type="ECO:0000256" key="5">
    <source>
        <dbReference type="ARBA" id="ARBA00022630"/>
    </source>
</evidence>
<evidence type="ECO:0000256" key="1">
    <source>
        <dbReference type="ARBA" id="ARBA00001974"/>
    </source>
</evidence>
<evidence type="ECO:0000256" key="9">
    <source>
        <dbReference type="ARBA" id="ARBA00023098"/>
    </source>
</evidence>
<keyword evidence="5" id="KW-0285">Flavoprotein</keyword>
<evidence type="ECO:0000256" key="2">
    <source>
        <dbReference type="ARBA" id="ARBA00005189"/>
    </source>
</evidence>
<comment type="subunit">
    <text evidence="4">Homodimer.</text>
</comment>
<feature type="domain" description="Acyl-CoA oxidase/dehydrogenase middle" evidence="11">
    <location>
        <begin position="162"/>
        <end position="269"/>
    </location>
</feature>
<evidence type="ECO:0000256" key="8">
    <source>
        <dbReference type="ARBA" id="ARBA00023002"/>
    </source>
</evidence>
<dbReference type="FunFam" id="1.20.140.10:FF:000016">
    <property type="entry name" value="Acyl-CoA dehydrogenase FadE5"/>
    <property type="match status" value="1"/>
</dbReference>
<evidence type="ECO:0000259" key="10">
    <source>
        <dbReference type="Pfam" id="PF00441"/>
    </source>
</evidence>
<dbReference type="InterPro" id="IPR009100">
    <property type="entry name" value="AcylCoA_DH/oxidase_NM_dom_sf"/>
</dbReference>
<dbReference type="EMBL" id="CAEZYL010000013">
    <property type="protein sequence ID" value="CAB4718914.1"/>
    <property type="molecule type" value="Genomic_DNA"/>
</dbReference>
<dbReference type="InterPro" id="IPR052166">
    <property type="entry name" value="Diverse_Acyl-CoA_DH"/>
</dbReference>
<comment type="cofactor">
    <cofactor evidence="1">
        <name>FAD</name>
        <dbReference type="ChEBI" id="CHEBI:57692"/>
    </cofactor>
</comment>
<dbReference type="InterPro" id="IPR025878">
    <property type="entry name" value="Acyl-CoA_dh-like_C_dom"/>
</dbReference>
<comment type="similarity">
    <text evidence="3">Belongs to the acyl-CoA dehydrogenase family.</text>
</comment>
<dbReference type="AlphaFoldDB" id="A0A6J6RI46"/>
<evidence type="ECO:0000256" key="4">
    <source>
        <dbReference type="ARBA" id="ARBA00011738"/>
    </source>
</evidence>
<sequence length="606" mass="66243">MSHYISNLRDIEFCLYDLLGQEKILGTSIYADIDRETAMGMLEEVKRMAENDLAASFVEGDRVGTVFNKETGDIKLPASFIKSYRTYMDNEWWRIDAPVELGGTSIPASLRWAIAEMILGSNPSIHIYASGTAFAHVAHMFGTPEQLKIAKLMIDRDWGATMQLTEPDAGSDVGAGRSKAVQQPDGTWHITGTKRFITSGDSDLNENIIHFVLARPEGAGPGTKGLSLFLVPKFMFDFETGALGKRNGAYVTNVEHKMGLNVSATCEMNLGEKEPAVGYLLGEDHNGIAQTFKIIEYARMMVGTKAIATLSAGYQQALAYAKVRVQGGDMKTMADKASPRVTIIHHPDVRRSLMVQKSYSEGMRALVLYTASIQDQIALARAANDEKLSDWEALNDLLLPIVKGYGSEKSWVLLGTESLQTFGGSGFTQDWPLEQYVRDAKIDTLYEGTTAIQGLDFFFRKIVKDGGRALTLLAKEIGTFASTGGELAAEKAALAKALQEVNEMTGVLVGFAMESQSKPDEIYKTGLNTSRFLMAVGEIIIAWLLLRQADIAISKSANPGRDADFFAGKIESAKFFIRTVLPHISAEKAILESEDGGLMNISEAAF</sequence>
<keyword evidence="6" id="KW-0274">FAD</keyword>
<keyword evidence="8" id="KW-0560">Oxidoreductase</keyword>
<dbReference type="Pfam" id="PF02770">
    <property type="entry name" value="Acyl-CoA_dh_M"/>
    <property type="match status" value="1"/>
</dbReference>
<name>A0A6J6RI46_9ZZZZ</name>
<evidence type="ECO:0000259" key="11">
    <source>
        <dbReference type="Pfam" id="PF02770"/>
    </source>
</evidence>